<keyword evidence="4" id="KW-0274">FAD</keyword>
<keyword evidence="8" id="KW-1185">Reference proteome</keyword>
<dbReference type="RefSeq" id="WP_097186819.1">
    <property type="nucleotide sequence ID" value="NZ_OBQK01000001.1"/>
</dbReference>
<dbReference type="InterPro" id="IPR016169">
    <property type="entry name" value="FAD-bd_PCMH_sub2"/>
</dbReference>
<dbReference type="PROSITE" id="PS51387">
    <property type="entry name" value="FAD_PCMH"/>
    <property type="match status" value="1"/>
</dbReference>
<dbReference type="InterPro" id="IPR016171">
    <property type="entry name" value="Vanillyl_alc_oxidase_C-sub2"/>
</dbReference>
<dbReference type="SUPFAM" id="SSF55103">
    <property type="entry name" value="FAD-linked oxidases, C-terminal domain"/>
    <property type="match status" value="1"/>
</dbReference>
<dbReference type="GO" id="GO:0016491">
    <property type="term" value="F:oxidoreductase activity"/>
    <property type="evidence" value="ECO:0007669"/>
    <property type="project" value="UniProtKB-KW"/>
</dbReference>
<dbReference type="GO" id="GO:0071949">
    <property type="term" value="F:FAD binding"/>
    <property type="evidence" value="ECO:0007669"/>
    <property type="project" value="InterPro"/>
</dbReference>
<evidence type="ECO:0000259" key="6">
    <source>
        <dbReference type="PROSITE" id="PS51387"/>
    </source>
</evidence>
<evidence type="ECO:0000256" key="5">
    <source>
        <dbReference type="ARBA" id="ARBA00023002"/>
    </source>
</evidence>
<comment type="similarity">
    <text evidence="2">Belongs to the FAD-binding oxidoreductase/transferase type 4 family.</text>
</comment>
<dbReference type="FunFam" id="3.30.70.2740:FF:000001">
    <property type="entry name" value="D-lactate dehydrogenase mitochondrial"/>
    <property type="match status" value="1"/>
</dbReference>
<dbReference type="InterPro" id="IPR006094">
    <property type="entry name" value="Oxid_FAD_bind_N"/>
</dbReference>
<dbReference type="FunFam" id="1.10.45.10:FF:000001">
    <property type="entry name" value="D-lactate dehydrogenase mitochondrial"/>
    <property type="match status" value="1"/>
</dbReference>
<dbReference type="InterPro" id="IPR051914">
    <property type="entry name" value="FAD-linked_OxidoTrans_Type4"/>
</dbReference>
<feature type="domain" description="FAD-binding PCMH-type" evidence="6">
    <location>
        <begin position="37"/>
        <end position="215"/>
    </location>
</feature>
<dbReference type="EMBL" id="OBQK01000001">
    <property type="protein sequence ID" value="SOC52555.1"/>
    <property type="molecule type" value="Genomic_DNA"/>
</dbReference>
<gene>
    <name evidence="7" type="ORF">SAMN05421879_101671</name>
</gene>
<keyword evidence="5" id="KW-0560">Oxidoreductase</keyword>
<organism evidence="7 8">
    <name type="scientific">Ornithinimicrobium cerasi</name>
    <dbReference type="NCBI Taxonomy" id="2248773"/>
    <lineage>
        <taxon>Bacteria</taxon>
        <taxon>Bacillati</taxon>
        <taxon>Actinomycetota</taxon>
        <taxon>Actinomycetes</taxon>
        <taxon>Micrococcales</taxon>
        <taxon>Ornithinimicrobiaceae</taxon>
        <taxon>Ornithinimicrobium</taxon>
    </lineage>
</organism>
<dbReference type="Gene3D" id="3.30.465.10">
    <property type="match status" value="1"/>
</dbReference>
<dbReference type="InterPro" id="IPR016164">
    <property type="entry name" value="FAD-linked_Oxase-like_C"/>
</dbReference>
<dbReference type="STRING" id="1122622.GCA_000421185_03427"/>
<dbReference type="Gene3D" id="3.30.70.2740">
    <property type="match status" value="1"/>
</dbReference>
<dbReference type="AlphaFoldDB" id="A0A285VEM5"/>
<dbReference type="Pfam" id="PF01565">
    <property type="entry name" value="FAD_binding_4"/>
    <property type="match status" value="1"/>
</dbReference>
<dbReference type="Gene3D" id="1.10.45.10">
    <property type="entry name" value="Vanillyl-alcohol Oxidase, Chain A, domain 4"/>
    <property type="match status" value="1"/>
</dbReference>
<evidence type="ECO:0000313" key="7">
    <source>
        <dbReference type="EMBL" id="SOC52555.1"/>
    </source>
</evidence>
<reference evidence="8" key="1">
    <citation type="submission" date="2017-08" db="EMBL/GenBank/DDBJ databases">
        <authorList>
            <person name="Varghese N."/>
            <person name="Submissions S."/>
        </authorList>
    </citation>
    <scope>NUCLEOTIDE SEQUENCE [LARGE SCALE GENOMIC DNA]</scope>
    <source>
        <strain evidence="8">USBA17B2</strain>
    </source>
</reference>
<dbReference type="Pfam" id="PF02913">
    <property type="entry name" value="FAD-oxidase_C"/>
    <property type="match status" value="1"/>
</dbReference>
<evidence type="ECO:0000256" key="2">
    <source>
        <dbReference type="ARBA" id="ARBA00008000"/>
    </source>
</evidence>
<evidence type="ECO:0000256" key="1">
    <source>
        <dbReference type="ARBA" id="ARBA00001974"/>
    </source>
</evidence>
<name>A0A285VEM5_9MICO</name>
<dbReference type="InterPro" id="IPR004113">
    <property type="entry name" value="FAD-bd_oxidored_4_C"/>
</dbReference>
<evidence type="ECO:0000313" key="8">
    <source>
        <dbReference type="Proteomes" id="UP000219688"/>
    </source>
</evidence>
<comment type="cofactor">
    <cofactor evidence="1">
        <name>FAD</name>
        <dbReference type="ChEBI" id="CHEBI:57692"/>
    </cofactor>
</comment>
<keyword evidence="3" id="KW-0285">Flavoprotein</keyword>
<dbReference type="InterPro" id="IPR036318">
    <property type="entry name" value="FAD-bd_PCMH-like_sf"/>
</dbReference>
<evidence type="ECO:0000256" key="4">
    <source>
        <dbReference type="ARBA" id="ARBA00022827"/>
    </source>
</evidence>
<protein>
    <submittedName>
        <fullName evidence="7">Glycolate oxidase</fullName>
    </submittedName>
</protein>
<proteinExistence type="inferred from homology"/>
<sequence>MATHTDRLRELLGDRVVTDPAVAAGFAVDAWPQAVAPDTDGFTVVRARSREDVVTTLRYAAAHRVPVVPQGARTSTTGAAGALAGGIVLSTAAMRSLVVDPVERTAVVGPGVINADLKAVAAEHDLLYPPDPASSDSCTIGGNVATNAGGLCCVKYGVTADYVRGLEVVLPGGEVVRTGRRTAKGVAGYDLTGLVVGSEGTLGVVTEAVLRLVPLGDPALTVLAVFPTLAATMSGVGALRELRHTPSLLEMLDGPSVDAVQAYGDYGFPTGSGGVLLVQSDRPGSAAADVQEYAAALTAAGAADVAVAEDRLESDLLLEGRRVLNPALQARGPRFIEDVCVPVGRLGELVEQVHAIAARRGLEATCGGHAGDGNLHPCFFYDDTDAASLAAATAAFDDLVRAAWALGGTLTGEHGVGQQKVRWLAEELGPDEVVRQRALKALFDPLGIMNPGRGIA</sequence>
<dbReference type="SUPFAM" id="SSF56176">
    <property type="entry name" value="FAD-binding/transporter-associated domain-like"/>
    <property type="match status" value="1"/>
</dbReference>
<dbReference type="InterPro" id="IPR016166">
    <property type="entry name" value="FAD-bd_PCMH"/>
</dbReference>
<accession>A0A285VEM5</accession>
<dbReference type="Proteomes" id="UP000219688">
    <property type="component" value="Unassembled WGS sequence"/>
</dbReference>
<dbReference type="PANTHER" id="PTHR42934:SF2">
    <property type="entry name" value="GLYCOLATE OXIDASE SUBUNIT GLCD"/>
    <property type="match status" value="1"/>
</dbReference>
<dbReference type="PANTHER" id="PTHR42934">
    <property type="entry name" value="GLYCOLATE OXIDASE SUBUNIT GLCD"/>
    <property type="match status" value="1"/>
</dbReference>
<evidence type="ECO:0000256" key="3">
    <source>
        <dbReference type="ARBA" id="ARBA00022630"/>
    </source>
</evidence>